<dbReference type="Pfam" id="PF13409">
    <property type="entry name" value="GST_N_2"/>
    <property type="match status" value="1"/>
</dbReference>
<proteinExistence type="predicted"/>
<dbReference type="InterPro" id="IPR036249">
    <property type="entry name" value="Thioredoxin-like_sf"/>
</dbReference>
<dbReference type="Gene3D" id="1.20.1050.10">
    <property type="match status" value="1"/>
</dbReference>
<name>A0A0D0C1Z9_9AGAR</name>
<dbReference type="Gene3D" id="3.40.30.10">
    <property type="entry name" value="Glutaredoxin"/>
    <property type="match status" value="1"/>
</dbReference>
<dbReference type="SUPFAM" id="SSF52833">
    <property type="entry name" value="Thioredoxin-like"/>
    <property type="match status" value="1"/>
</dbReference>
<sequence length="247" mass="27435">MITLYDLPTTSGGPASSPFVVRIRFALRIKNLPFTTRFVEYDEIAAAAKEIGAPPTGVHQDGSPKYTVPMIYDSETKTAVADSLLIAKYLDRTYPNFGPILAPDDTEILQNLFSSEISLSILVPLIPLIRVGIFHKISPSMQKQYLKVGSPFDPDEKFDQKEMAEKWAQVEATLRKMDGVMGSKDTLGKAKEPIFADTALAASLLLIKFVVGADSPEWKALMLWHNGRWGKYLDWLENYGTSAVEMS</sequence>
<dbReference type="InterPro" id="IPR004045">
    <property type="entry name" value="Glutathione_S-Trfase_N"/>
</dbReference>
<organism evidence="2 3">
    <name type="scientific">Collybiopsis luxurians FD-317 M1</name>
    <dbReference type="NCBI Taxonomy" id="944289"/>
    <lineage>
        <taxon>Eukaryota</taxon>
        <taxon>Fungi</taxon>
        <taxon>Dikarya</taxon>
        <taxon>Basidiomycota</taxon>
        <taxon>Agaricomycotina</taxon>
        <taxon>Agaricomycetes</taxon>
        <taxon>Agaricomycetidae</taxon>
        <taxon>Agaricales</taxon>
        <taxon>Marasmiineae</taxon>
        <taxon>Omphalotaceae</taxon>
        <taxon>Collybiopsis</taxon>
        <taxon>Collybiopsis luxurians</taxon>
    </lineage>
</organism>
<dbReference type="InterPro" id="IPR054416">
    <property type="entry name" value="GST_UstS-like_C"/>
</dbReference>
<dbReference type="Pfam" id="PF22041">
    <property type="entry name" value="GST_C_7"/>
    <property type="match status" value="1"/>
</dbReference>
<feature type="domain" description="GST N-terminal" evidence="1">
    <location>
        <begin position="7"/>
        <end position="98"/>
    </location>
</feature>
<accession>A0A0D0C1Z9</accession>
<protein>
    <recommendedName>
        <fullName evidence="1">GST N-terminal domain-containing protein</fullName>
    </recommendedName>
</protein>
<dbReference type="EMBL" id="KN834798">
    <property type="protein sequence ID" value="KIK56334.1"/>
    <property type="molecule type" value="Genomic_DNA"/>
</dbReference>
<evidence type="ECO:0000313" key="3">
    <source>
        <dbReference type="Proteomes" id="UP000053593"/>
    </source>
</evidence>
<keyword evidence="3" id="KW-1185">Reference proteome</keyword>
<dbReference type="OrthoDB" id="4951845at2759"/>
<dbReference type="HOGENOM" id="CLU_011226_4_0_1"/>
<dbReference type="AlphaFoldDB" id="A0A0D0C1Z9"/>
<dbReference type="Proteomes" id="UP000053593">
    <property type="component" value="Unassembled WGS sequence"/>
</dbReference>
<dbReference type="PROSITE" id="PS50404">
    <property type="entry name" value="GST_NTER"/>
    <property type="match status" value="1"/>
</dbReference>
<evidence type="ECO:0000313" key="2">
    <source>
        <dbReference type="EMBL" id="KIK56334.1"/>
    </source>
</evidence>
<gene>
    <name evidence="2" type="ORF">GYMLUDRAFT_47099</name>
</gene>
<reference evidence="2 3" key="1">
    <citation type="submission" date="2014-04" db="EMBL/GenBank/DDBJ databases">
        <title>Evolutionary Origins and Diversification of the Mycorrhizal Mutualists.</title>
        <authorList>
            <consortium name="DOE Joint Genome Institute"/>
            <consortium name="Mycorrhizal Genomics Consortium"/>
            <person name="Kohler A."/>
            <person name="Kuo A."/>
            <person name="Nagy L.G."/>
            <person name="Floudas D."/>
            <person name="Copeland A."/>
            <person name="Barry K.W."/>
            <person name="Cichocki N."/>
            <person name="Veneault-Fourrey C."/>
            <person name="LaButti K."/>
            <person name="Lindquist E.A."/>
            <person name="Lipzen A."/>
            <person name="Lundell T."/>
            <person name="Morin E."/>
            <person name="Murat C."/>
            <person name="Riley R."/>
            <person name="Ohm R."/>
            <person name="Sun H."/>
            <person name="Tunlid A."/>
            <person name="Henrissat B."/>
            <person name="Grigoriev I.V."/>
            <person name="Hibbett D.S."/>
            <person name="Martin F."/>
        </authorList>
    </citation>
    <scope>NUCLEOTIDE SEQUENCE [LARGE SCALE GENOMIC DNA]</scope>
    <source>
        <strain evidence="2 3">FD-317 M1</strain>
    </source>
</reference>
<evidence type="ECO:0000259" key="1">
    <source>
        <dbReference type="PROSITE" id="PS50404"/>
    </source>
</evidence>